<evidence type="ECO:0000313" key="3">
    <source>
        <dbReference type="Proteomes" id="UP000094960"/>
    </source>
</evidence>
<sequence>MPIPIGADRLGVELCGASGTLDKGIKRAHVYHVPKGNRAASGLFDRTPGADHWDDANALASEALAAGRPLTDKAHKAEVKDLKSAAGEATMAVDRNGLPAPRGDGWGDLAPQTEPTASPDARLGAELASIGGDSDTGMPMAAGSAALFELRGEFLSKSRRGRVMPVRARSR</sequence>
<keyword evidence="3" id="KW-1185">Reference proteome</keyword>
<feature type="region of interest" description="Disordered" evidence="1">
    <location>
        <begin position="88"/>
        <end position="120"/>
    </location>
</feature>
<proteinExistence type="predicted"/>
<evidence type="ECO:0000256" key="1">
    <source>
        <dbReference type="SAM" id="MobiDB-lite"/>
    </source>
</evidence>
<dbReference type="AlphaFoldDB" id="A0A1D7Y5B9"/>
<dbReference type="KEGG" id="spun:BFF78_05250"/>
<gene>
    <name evidence="2" type="ORF">BFF78_05250</name>
</gene>
<organism evidence="2 3">
    <name type="scientific">Streptomyces fodineus</name>
    <dbReference type="NCBI Taxonomy" id="1904616"/>
    <lineage>
        <taxon>Bacteria</taxon>
        <taxon>Bacillati</taxon>
        <taxon>Actinomycetota</taxon>
        <taxon>Actinomycetes</taxon>
        <taxon>Kitasatosporales</taxon>
        <taxon>Streptomycetaceae</taxon>
        <taxon>Streptomyces</taxon>
    </lineage>
</organism>
<protein>
    <submittedName>
        <fullName evidence="2">Uncharacterized protein</fullName>
    </submittedName>
</protein>
<accession>A0A1D7Y5B9</accession>
<reference evidence="3" key="1">
    <citation type="submission" date="2016-09" db="EMBL/GenBank/DDBJ databases">
        <title>Streptomyces puniciscabiei strain:TW1S1 Genome sequencing and assembly.</title>
        <authorList>
            <person name="Kim M.-K."/>
            <person name="Kim S.B."/>
        </authorList>
    </citation>
    <scope>NUCLEOTIDE SEQUENCE [LARGE SCALE GENOMIC DNA]</scope>
    <source>
        <strain evidence="3">TW1S1</strain>
    </source>
</reference>
<name>A0A1D7Y5B9_9ACTN</name>
<dbReference type="RefSeq" id="WP_069777191.1">
    <property type="nucleotide sequence ID" value="NZ_CP017248.1"/>
</dbReference>
<dbReference type="Proteomes" id="UP000094960">
    <property type="component" value="Chromosome"/>
</dbReference>
<dbReference type="EMBL" id="CP017248">
    <property type="protein sequence ID" value="AOR30539.1"/>
    <property type="molecule type" value="Genomic_DNA"/>
</dbReference>
<evidence type="ECO:0000313" key="2">
    <source>
        <dbReference type="EMBL" id="AOR30539.1"/>
    </source>
</evidence>